<evidence type="ECO:0000313" key="2">
    <source>
        <dbReference type="EMBL" id="KAK4254849.1"/>
    </source>
</evidence>
<sequence length="71" mass="8227">MATMHSGRLLLVFFCSYASQFSSHPLFHTTGFGNKGIWRLATWSLSMKEKMLEKENPIQGLKSLHKRKRDN</sequence>
<gene>
    <name evidence="2" type="ORF">QN277_007932</name>
</gene>
<proteinExistence type="predicted"/>
<accession>A0AAE1ISM2</accession>
<protein>
    <recommendedName>
        <fullName evidence="4">Secreted protein</fullName>
    </recommendedName>
</protein>
<evidence type="ECO:0000313" key="3">
    <source>
        <dbReference type="Proteomes" id="UP001293593"/>
    </source>
</evidence>
<dbReference type="Proteomes" id="UP001293593">
    <property type="component" value="Unassembled WGS sequence"/>
</dbReference>
<keyword evidence="3" id="KW-1185">Reference proteome</keyword>
<keyword evidence="1" id="KW-0732">Signal</keyword>
<evidence type="ECO:0000256" key="1">
    <source>
        <dbReference type="SAM" id="SignalP"/>
    </source>
</evidence>
<dbReference type="EMBL" id="JAWXYG010000013">
    <property type="protein sequence ID" value="KAK4254849.1"/>
    <property type="molecule type" value="Genomic_DNA"/>
</dbReference>
<reference evidence="2" key="1">
    <citation type="submission" date="2023-10" db="EMBL/GenBank/DDBJ databases">
        <title>Chromosome-level genome of the transformable northern wattle, Acacia crassicarpa.</title>
        <authorList>
            <person name="Massaro I."/>
            <person name="Sinha N.R."/>
            <person name="Poethig S."/>
            <person name="Leichty A.R."/>
        </authorList>
    </citation>
    <scope>NUCLEOTIDE SEQUENCE</scope>
    <source>
        <strain evidence="2">Acra3RX</strain>
        <tissue evidence="2">Leaf</tissue>
    </source>
</reference>
<organism evidence="2 3">
    <name type="scientific">Acacia crassicarpa</name>
    <name type="common">northern wattle</name>
    <dbReference type="NCBI Taxonomy" id="499986"/>
    <lineage>
        <taxon>Eukaryota</taxon>
        <taxon>Viridiplantae</taxon>
        <taxon>Streptophyta</taxon>
        <taxon>Embryophyta</taxon>
        <taxon>Tracheophyta</taxon>
        <taxon>Spermatophyta</taxon>
        <taxon>Magnoliopsida</taxon>
        <taxon>eudicotyledons</taxon>
        <taxon>Gunneridae</taxon>
        <taxon>Pentapetalae</taxon>
        <taxon>rosids</taxon>
        <taxon>fabids</taxon>
        <taxon>Fabales</taxon>
        <taxon>Fabaceae</taxon>
        <taxon>Caesalpinioideae</taxon>
        <taxon>mimosoid clade</taxon>
        <taxon>Acacieae</taxon>
        <taxon>Acacia</taxon>
    </lineage>
</organism>
<name>A0AAE1ISM2_9FABA</name>
<feature type="signal peptide" evidence="1">
    <location>
        <begin position="1"/>
        <end position="23"/>
    </location>
</feature>
<comment type="caution">
    <text evidence="2">The sequence shown here is derived from an EMBL/GenBank/DDBJ whole genome shotgun (WGS) entry which is preliminary data.</text>
</comment>
<feature type="chain" id="PRO_5041980234" description="Secreted protein" evidence="1">
    <location>
        <begin position="24"/>
        <end position="71"/>
    </location>
</feature>
<evidence type="ECO:0008006" key="4">
    <source>
        <dbReference type="Google" id="ProtNLM"/>
    </source>
</evidence>
<dbReference type="AlphaFoldDB" id="A0AAE1ISM2"/>